<dbReference type="Proteomes" id="UP000297839">
    <property type="component" value="Unassembled WGS sequence"/>
</dbReference>
<dbReference type="RefSeq" id="WP_135251129.1">
    <property type="nucleotide sequence ID" value="NZ_SMLK01000007.1"/>
</dbReference>
<keyword evidence="2" id="KW-1185">Reference proteome</keyword>
<dbReference type="EMBL" id="SMLK01000007">
    <property type="protein sequence ID" value="TFY97577.1"/>
    <property type="molecule type" value="Genomic_DNA"/>
</dbReference>
<sequence>MIRDISQNERLALAHLLLTSGREPHSFNATVQPDGLVRVTGPRGTAFYPRNSWFASFSRHLERSFFDPAVPAPAGPRLERRTPLATAAIHG</sequence>
<proteinExistence type="predicted"/>
<accession>A0A4Z0BH49</accession>
<comment type="caution">
    <text evidence="1">The sequence shown here is derived from an EMBL/GenBank/DDBJ whole genome shotgun (WGS) entry which is preliminary data.</text>
</comment>
<evidence type="ECO:0000313" key="1">
    <source>
        <dbReference type="EMBL" id="TFY97577.1"/>
    </source>
</evidence>
<gene>
    <name evidence="1" type="ORF">EZ216_17760</name>
</gene>
<protein>
    <submittedName>
        <fullName evidence="1">Uncharacterized protein</fullName>
    </submittedName>
</protein>
<dbReference type="AlphaFoldDB" id="A0A4Z0BH49"/>
<dbReference type="OrthoDB" id="8907992at2"/>
<evidence type="ECO:0000313" key="2">
    <source>
        <dbReference type="Proteomes" id="UP000297839"/>
    </source>
</evidence>
<organism evidence="1 2">
    <name type="scientific">Ramlibacter humi</name>
    <dbReference type="NCBI Taxonomy" id="2530451"/>
    <lineage>
        <taxon>Bacteria</taxon>
        <taxon>Pseudomonadati</taxon>
        <taxon>Pseudomonadota</taxon>
        <taxon>Betaproteobacteria</taxon>
        <taxon>Burkholderiales</taxon>
        <taxon>Comamonadaceae</taxon>
        <taxon>Ramlibacter</taxon>
    </lineage>
</organism>
<name>A0A4Z0BH49_9BURK</name>
<reference evidence="1 2" key="1">
    <citation type="submission" date="2019-03" db="EMBL/GenBank/DDBJ databases">
        <title>Ramlibacter sp. 18x22-1, whole genome shotgun sequence.</title>
        <authorList>
            <person name="Zhang X."/>
            <person name="Feng G."/>
            <person name="Zhu H."/>
        </authorList>
    </citation>
    <scope>NUCLEOTIDE SEQUENCE [LARGE SCALE GENOMIC DNA]</scope>
    <source>
        <strain evidence="1 2">18x22-1</strain>
    </source>
</reference>